<dbReference type="InParanoid" id="A0A165F4D2"/>
<dbReference type="Proteomes" id="UP000077266">
    <property type="component" value="Unassembled WGS sequence"/>
</dbReference>
<dbReference type="SUPFAM" id="SSF54534">
    <property type="entry name" value="FKBP-like"/>
    <property type="match status" value="1"/>
</dbReference>
<protein>
    <recommendedName>
        <fullName evidence="2 5">peptidylprolyl isomerase</fullName>
        <ecNumber evidence="2 5">5.2.1.8</ecNumber>
    </recommendedName>
</protein>
<keyword evidence="3 5" id="KW-0697">Rotamase</keyword>
<evidence type="ECO:0000313" key="9">
    <source>
        <dbReference type="Proteomes" id="UP000077266"/>
    </source>
</evidence>
<evidence type="ECO:0000256" key="4">
    <source>
        <dbReference type="ARBA" id="ARBA00023235"/>
    </source>
</evidence>
<proteinExistence type="predicted"/>
<dbReference type="PANTHER" id="PTHR45779">
    <property type="entry name" value="PEPTIDYLPROLYL ISOMERASE"/>
    <property type="match status" value="1"/>
</dbReference>
<feature type="signal peptide" evidence="6">
    <location>
        <begin position="1"/>
        <end position="16"/>
    </location>
</feature>
<keyword evidence="9" id="KW-1185">Reference proteome</keyword>
<evidence type="ECO:0000256" key="3">
    <source>
        <dbReference type="ARBA" id="ARBA00023110"/>
    </source>
</evidence>
<dbReference type="GO" id="GO:0005783">
    <property type="term" value="C:endoplasmic reticulum"/>
    <property type="evidence" value="ECO:0007669"/>
    <property type="project" value="TreeGrafter"/>
</dbReference>
<dbReference type="InterPro" id="IPR046357">
    <property type="entry name" value="PPIase_dom_sf"/>
</dbReference>
<sequence length="141" mass="15239">MKFLAAIALFALAVLAKDNSDVTELKIDTTFKPEECTQTAAKGDKIKVHYTGTLYTTGAKFDSSRDRGKPFELTLGVGQVIKGWDEGLLGMCEGEKRVLTIPADKAYGERGFGAIIPAKSALVFDVEMVGLPAAKRQPEEL</sequence>
<dbReference type="AlphaFoldDB" id="A0A165F4D2"/>
<dbReference type="Gene3D" id="3.10.50.40">
    <property type="match status" value="1"/>
</dbReference>
<dbReference type="EMBL" id="KV426102">
    <property type="protein sequence ID" value="KZV88362.1"/>
    <property type="molecule type" value="Genomic_DNA"/>
</dbReference>
<dbReference type="InterPro" id="IPR044609">
    <property type="entry name" value="FKBP2/11"/>
</dbReference>
<dbReference type="Pfam" id="PF00254">
    <property type="entry name" value="FKBP_C"/>
    <property type="match status" value="1"/>
</dbReference>
<dbReference type="InterPro" id="IPR001179">
    <property type="entry name" value="PPIase_FKBP_dom"/>
</dbReference>
<keyword evidence="4 5" id="KW-0413">Isomerase</keyword>
<evidence type="ECO:0000256" key="2">
    <source>
        <dbReference type="ARBA" id="ARBA00013194"/>
    </source>
</evidence>
<feature type="domain" description="PPIase FKBP-type" evidence="7">
    <location>
        <begin position="43"/>
        <end position="132"/>
    </location>
</feature>
<keyword evidence="6" id="KW-0732">Signal</keyword>
<evidence type="ECO:0000256" key="5">
    <source>
        <dbReference type="PROSITE-ProRule" id="PRU00277"/>
    </source>
</evidence>
<feature type="chain" id="PRO_5007857550" description="peptidylprolyl isomerase" evidence="6">
    <location>
        <begin position="17"/>
        <end position="141"/>
    </location>
</feature>
<name>A0A165F4D2_EXIGL</name>
<gene>
    <name evidence="8" type="ORF">EXIGLDRAFT_839309</name>
</gene>
<dbReference type="FunFam" id="3.10.50.40:FF:000006">
    <property type="entry name" value="Peptidyl-prolyl cis-trans isomerase"/>
    <property type="match status" value="1"/>
</dbReference>
<dbReference type="GO" id="GO:0003755">
    <property type="term" value="F:peptidyl-prolyl cis-trans isomerase activity"/>
    <property type="evidence" value="ECO:0007669"/>
    <property type="project" value="UniProtKB-KW"/>
</dbReference>
<comment type="catalytic activity">
    <reaction evidence="1 5">
        <text>[protein]-peptidylproline (omega=180) = [protein]-peptidylproline (omega=0)</text>
        <dbReference type="Rhea" id="RHEA:16237"/>
        <dbReference type="Rhea" id="RHEA-COMP:10747"/>
        <dbReference type="Rhea" id="RHEA-COMP:10748"/>
        <dbReference type="ChEBI" id="CHEBI:83833"/>
        <dbReference type="ChEBI" id="CHEBI:83834"/>
        <dbReference type="EC" id="5.2.1.8"/>
    </reaction>
</comment>
<dbReference type="EC" id="5.2.1.8" evidence="2 5"/>
<accession>A0A165F4D2</accession>
<dbReference type="PANTHER" id="PTHR45779:SF7">
    <property type="entry name" value="PEPTIDYLPROLYL ISOMERASE"/>
    <property type="match status" value="1"/>
</dbReference>
<dbReference type="STRING" id="1314781.A0A165F4D2"/>
<evidence type="ECO:0000313" key="8">
    <source>
        <dbReference type="EMBL" id="KZV88362.1"/>
    </source>
</evidence>
<dbReference type="OrthoDB" id="1902587at2759"/>
<evidence type="ECO:0000256" key="6">
    <source>
        <dbReference type="SAM" id="SignalP"/>
    </source>
</evidence>
<reference evidence="8 9" key="1">
    <citation type="journal article" date="2016" name="Mol. Biol. Evol.">
        <title>Comparative Genomics of Early-Diverging Mushroom-Forming Fungi Provides Insights into the Origins of Lignocellulose Decay Capabilities.</title>
        <authorList>
            <person name="Nagy L.G."/>
            <person name="Riley R."/>
            <person name="Tritt A."/>
            <person name="Adam C."/>
            <person name="Daum C."/>
            <person name="Floudas D."/>
            <person name="Sun H."/>
            <person name="Yadav J.S."/>
            <person name="Pangilinan J."/>
            <person name="Larsson K.H."/>
            <person name="Matsuura K."/>
            <person name="Barry K."/>
            <person name="Labutti K."/>
            <person name="Kuo R."/>
            <person name="Ohm R.A."/>
            <person name="Bhattacharya S.S."/>
            <person name="Shirouzu T."/>
            <person name="Yoshinaga Y."/>
            <person name="Martin F.M."/>
            <person name="Grigoriev I.V."/>
            <person name="Hibbett D.S."/>
        </authorList>
    </citation>
    <scope>NUCLEOTIDE SEQUENCE [LARGE SCALE GENOMIC DNA]</scope>
    <source>
        <strain evidence="8 9">HHB12029</strain>
    </source>
</reference>
<dbReference type="PROSITE" id="PS50059">
    <property type="entry name" value="FKBP_PPIASE"/>
    <property type="match status" value="1"/>
</dbReference>
<organism evidence="8 9">
    <name type="scientific">Exidia glandulosa HHB12029</name>
    <dbReference type="NCBI Taxonomy" id="1314781"/>
    <lineage>
        <taxon>Eukaryota</taxon>
        <taxon>Fungi</taxon>
        <taxon>Dikarya</taxon>
        <taxon>Basidiomycota</taxon>
        <taxon>Agaricomycotina</taxon>
        <taxon>Agaricomycetes</taxon>
        <taxon>Auriculariales</taxon>
        <taxon>Exidiaceae</taxon>
        <taxon>Exidia</taxon>
    </lineage>
</organism>
<evidence type="ECO:0000256" key="1">
    <source>
        <dbReference type="ARBA" id="ARBA00000971"/>
    </source>
</evidence>
<evidence type="ECO:0000259" key="7">
    <source>
        <dbReference type="PROSITE" id="PS50059"/>
    </source>
</evidence>